<dbReference type="RefSeq" id="WP_260571391.1">
    <property type="nucleotide sequence ID" value="NZ_CP104205.1"/>
</dbReference>
<gene>
    <name evidence="2" type="ORF">NYZ99_12015</name>
</gene>
<dbReference type="Proteomes" id="UP001059209">
    <property type="component" value="Chromosome"/>
</dbReference>
<reference evidence="2" key="1">
    <citation type="submission" date="2022-09" db="EMBL/GenBank/DDBJ databases">
        <title>Maribacter litopenaei sp. nov., isolated from the intestinal tract of the Pacific White Shrimp, Litopenaeus vannamei.</title>
        <authorList>
            <person name="Kim S.Y."/>
            <person name="Hwang C.Y."/>
        </authorList>
    </citation>
    <scope>NUCLEOTIDE SEQUENCE</scope>
    <source>
        <strain evidence="2">HL-LV01</strain>
    </source>
</reference>
<evidence type="ECO:0000313" key="2">
    <source>
        <dbReference type="EMBL" id="UWX53851.1"/>
    </source>
</evidence>
<feature type="transmembrane region" description="Helical" evidence="1">
    <location>
        <begin position="12"/>
        <end position="32"/>
    </location>
</feature>
<keyword evidence="1" id="KW-0812">Transmembrane</keyword>
<protein>
    <recommendedName>
        <fullName evidence="4">Signal peptide peptidase SppA</fullName>
    </recommendedName>
</protein>
<evidence type="ECO:0000256" key="1">
    <source>
        <dbReference type="SAM" id="Phobius"/>
    </source>
</evidence>
<name>A0ABY5Y7A0_9FLAO</name>
<keyword evidence="3" id="KW-1185">Reference proteome</keyword>
<dbReference type="EMBL" id="CP104205">
    <property type="protein sequence ID" value="UWX53851.1"/>
    <property type="molecule type" value="Genomic_DNA"/>
</dbReference>
<keyword evidence="1" id="KW-1133">Transmembrane helix</keyword>
<accession>A0ABY5Y7A0</accession>
<evidence type="ECO:0008006" key="4">
    <source>
        <dbReference type="Google" id="ProtNLM"/>
    </source>
</evidence>
<keyword evidence="1" id="KW-0472">Membrane</keyword>
<evidence type="ECO:0000313" key="3">
    <source>
        <dbReference type="Proteomes" id="UP001059209"/>
    </source>
</evidence>
<proteinExistence type="predicted"/>
<organism evidence="2 3">
    <name type="scientific">Maribacter litopenaei</name>
    <dbReference type="NCBI Taxonomy" id="2976127"/>
    <lineage>
        <taxon>Bacteria</taxon>
        <taxon>Pseudomonadati</taxon>
        <taxon>Bacteroidota</taxon>
        <taxon>Flavobacteriia</taxon>
        <taxon>Flavobacteriales</taxon>
        <taxon>Flavobacteriaceae</taxon>
        <taxon>Maribacter</taxon>
    </lineage>
</organism>
<sequence length="90" mass="10215">MEHFGYLVRRLFWLFVIALSLITALFIALLTYRPSLTSLEEVQLVEENPEEWQPGDVLAAFEDGSMAPNVKSGFLLVSQTPGEMDPRLKM</sequence>